<comment type="caution">
    <text evidence="8">The sequence shown here is derived from an EMBL/GenBank/DDBJ whole genome shotgun (WGS) entry which is preliminary data.</text>
</comment>
<dbReference type="PANTHER" id="PTHR11048:SF5">
    <property type="entry name" value="DECAPRENYL-PHOSPHATE PHOSPHORIBOSYLTRANSFERASE"/>
    <property type="match status" value="1"/>
</dbReference>
<evidence type="ECO:0000256" key="2">
    <source>
        <dbReference type="ARBA" id="ARBA00022475"/>
    </source>
</evidence>
<feature type="transmembrane region" description="Helical" evidence="7">
    <location>
        <begin position="443"/>
        <end position="460"/>
    </location>
</feature>
<feature type="transmembrane region" description="Helical" evidence="7">
    <location>
        <begin position="409"/>
        <end position="431"/>
    </location>
</feature>
<dbReference type="InterPro" id="IPR023214">
    <property type="entry name" value="HAD_sf"/>
</dbReference>
<dbReference type="InterPro" id="IPR044878">
    <property type="entry name" value="UbiA_sf"/>
</dbReference>
<dbReference type="InterPro" id="IPR036412">
    <property type="entry name" value="HAD-like_sf"/>
</dbReference>
<name>A0ABP7Q9W7_9GAMM</name>
<evidence type="ECO:0000313" key="8">
    <source>
        <dbReference type="EMBL" id="GAA3978889.1"/>
    </source>
</evidence>
<feature type="transmembrane region" description="Helical" evidence="7">
    <location>
        <begin position="287"/>
        <end position="307"/>
    </location>
</feature>
<accession>A0ABP7Q9W7</accession>
<evidence type="ECO:0000256" key="7">
    <source>
        <dbReference type="SAM" id="Phobius"/>
    </source>
</evidence>
<dbReference type="NCBIfam" id="NF006088">
    <property type="entry name" value="PRK08238.1"/>
    <property type="match status" value="1"/>
</dbReference>
<keyword evidence="3 7" id="KW-0812">Transmembrane</keyword>
<dbReference type="InterPro" id="IPR039653">
    <property type="entry name" value="Prenyltransferase"/>
</dbReference>
<dbReference type="Proteomes" id="UP001501337">
    <property type="component" value="Unassembled WGS sequence"/>
</dbReference>
<feature type="transmembrane region" description="Helical" evidence="7">
    <location>
        <begin position="239"/>
        <end position="262"/>
    </location>
</feature>
<dbReference type="EMBL" id="BAABBO010000023">
    <property type="protein sequence ID" value="GAA3978889.1"/>
    <property type="molecule type" value="Genomic_DNA"/>
</dbReference>
<dbReference type="PANTHER" id="PTHR11048">
    <property type="entry name" value="PRENYLTRANSFERASES"/>
    <property type="match status" value="1"/>
</dbReference>
<feature type="region of interest" description="Disordered" evidence="6">
    <location>
        <begin position="1"/>
        <end position="20"/>
    </location>
</feature>
<dbReference type="Gene3D" id="1.10.357.140">
    <property type="entry name" value="UbiA prenyltransferase"/>
    <property type="match status" value="1"/>
</dbReference>
<gene>
    <name evidence="8" type="ORF">GCM10022278_39330</name>
</gene>
<keyword evidence="2" id="KW-1003">Cell membrane</keyword>
<sequence length="501" mass="56713">MDSEMNEQVTATDSKPGAAVEQGSLPPLCVDLDGTLIKSDLLIESFLRFVKLNPLHFFWVLVWLYRGKAHLKYKLAAQNWLSPELIPYNQEVVTYLRAQKKACPERAIILCTASNERLARQVAEYVGVFDEVIASNEHDNIMGSAKAKILTDRFGHGGFDYIGNDWNDWKVWSNARQVLVATQSDRFLRQTQQRFTIDRIFREQAPSPREYLKALRVHQWTKNALLFIPFLLEQRFDDVGGWITLFFCFISFSLLASATYIWNDLLDLDSDRVNIIKKKRAFASGRIPLLTGIKMMIGLVAISVLIFMFLPPAFAGVALLYTVITLAYSFKLKKVPILDVCLLASLYTLRIIAGMLAVSAAWSFWLLAFSMFFFLSLALAKRVSELKNLEKRELNQASGRGYVTSDLDLLQMLGVVSGFVSVLVVALYINSDKVASMYAVKEVLWLLCPVLLFWVGRIWMVTSRGKMHEDPIVFAIRDRVSLQTILICGVIVAAAMSANFL</sequence>
<feature type="transmembrane region" description="Helical" evidence="7">
    <location>
        <begin position="480"/>
        <end position="500"/>
    </location>
</feature>
<dbReference type="SUPFAM" id="SSF56784">
    <property type="entry name" value="HAD-like"/>
    <property type="match status" value="1"/>
</dbReference>
<evidence type="ECO:0000256" key="1">
    <source>
        <dbReference type="ARBA" id="ARBA00004141"/>
    </source>
</evidence>
<keyword evidence="5 7" id="KW-0472">Membrane</keyword>
<evidence type="ECO:0000256" key="4">
    <source>
        <dbReference type="ARBA" id="ARBA00022989"/>
    </source>
</evidence>
<keyword evidence="4 7" id="KW-1133">Transmembrane helix</keyword>
<evidence type="ECO:0000256" key="5">
    <source>
        <dbReference type="ARBA" id="ARBA00023136"/>
    </source>
</evidence>
<evidence type="ECO:0000256" key="3">
    <source>
        <dbReference type="ARBA" id="ARBA00022692"/>
    </source>
</evidence>
<feature type="transmembrane region" description="Helical" evidence="7">
    <location>
        <begin position="313"/>
        <end position="330"/>
    </location>
</feature>
<protein>
    <submittedName>
        <fullName evidence="8">UbiA family prenyltransferase</fullName>
    </submittedName>
</protein>
<comment type="subcellular location">
    <subcellularLocation>
        <location evidence="1">Membrane</location>
        <topology evidence="1">Multi-pass membrane protein</topology>
    </subcellularLocation>
</comment>
<feature type="transmembrane region" description="Helical" evidence="7">
    <location>
        <begin position="362"/>
        <end position="380"/>
    </location>
</feature>
<evidence type="ECO:0000313" key="9">
    <source>
        <dbReference type="Proteomes" id="UP001501337"/>
    </source>
</evidence>
<proteinExistence type="predicted"/>
<dbReference type="Pfam" id="PF01040">
    <property type="entry name" value="UbiA"/>
    <property type="match status" value="1"/>
</dbReference>
<keyword evidence="9" id="KW-1185">Reference proteome</keyword>
<feature type="compositionally biased region" description="Polar residues" evidence="6">
    <location>
        <begin position="1"/>
        <end position="13"/>
    </location>
</feature>
<dbReference type="Gene3D" id="3.40.50.1000">
    <property type="entry name" value="HAD superfamily/HAD-like"/>
    <property type="match status" value="1"/>
</dbReference>
<evidence type="ECO:0000256" key="6">
    <source>
        <dbReference type="SAM" id="MobiDB-lite"/>
    </source>
</evidence>
<reference evidence="9" key="1">
    <citation type="journal article" date="2019" name="Int. J. Syst. Evol. Microbiol.">
        <title>The Global Catalogue of Microorganisms (GCM) 10K type strain sequencing project: providing services to taxonomists for standard genome sequencing and annotation.</title>
        <authorList>
            <consortium name="The Broad Institute Genomics Platform"/>
            <consortium name="The Broad Institute Genome Sequencing Center for Infectious Disease"/>
            <person name="Wu L."/>
            <person name="Ma J."/>
        </authorList>
    </citation>
    <scope>NUCLEOTIDE SEQUENCE [LARGE SCALE GENOMIC DNA]</scope>
    <source>
        <strain evidence="9">JCM 17555</strain>
    </source>
</reference>
<dbReference type="InterPro" id="IPR000537">
    <property type="entry name" value="UbiA_prenyltransferase"/>
</dbReference>
<dbReference type="CDD" id="cd13963">
    <property type="entry name" value="PT_UbiA_2"/>
    <property type="match status" value="1"/>
</dbReference>
<organism evidence="8 9">
    <name type="scientific">Allohahella marinimesophila</name>
    <dbReference type="NCBI Taxonomy" id="1054972"/>
    <lineage>
        <taxon>Bacteria</taxon>
        <taxon>Pseudomonadati</taxon>
        <taxon>Pseudomonadota</taxon>
        <taxon>Gammaproteobacteria</taxon>
        <taxon>Oceanospirillales</taxon>
        <taxon>Hahellaceae</taxon>
        <taxon>Allohahella</taxon>
    </lineage>
</organism>